<dbReference type="CDD" id="cd05300">
    <property type="entry name" value="2-Hacid_dh_1"/>
    <property type="match status" value="1"/>
</dbReference>
<dbReference type="SUPFAM" id="SSF51735">
    <property type="entry name" value="NAD(P)-binding Rossmann-fold domains"/>
    <property type="match status" value="1"/>
</dbReference>
<evidence type="ECO:0000259" key="3">
    <source>
        <dbReference type="Pfam" id="PF02826"/>
    </source>
</evidence>
<name>A0A1H4ZEE4_RHOJO</name>
<keyword evidence="2" id="KW-0520">NAD</keyword>
<dbReference type="Gene3D" id="3.40.50.720">
    <property type="entry name" value="NAD(P)-binding Rossmann-like Domain"/>
    <property type="match status" value="2"/>
</dbReference>
<dbReference type="PROSITE" id="PS00671">
    <property type="entry name" value="D_2_HYDROXYACID_DH_3"/>
    <property type="match status" value="1"/>
</dbReference>
<dbReference type="InterPro" id="IPR036291">
    <property type="entry name" value="NAD(P)-bd_dom_sf"/>
</dbReference>
<dbReference type="GO" id="GO:0016616">
    <property type="term" value="F:oxidoreductase activity, acting on the CH-OH group of donors, NAD or NADP as acceptor"/>
    <property type="evidence" value="ECO:0007669"/>
    <property type="project" value="UniProtKB-ARBA"/>
</dbReference>
<sequence>MPDPCVDVLVASYLEQDLVERIARSDPRVRVAYAPELLPCPRWPSDHVGVPRELTADEHDRWTSMLHTADVMFDFDWRHPDRTLEQSPNLKWIQATSAGAGQLVEKFGLSSAPLTVTTAAGVHADPLAEFALAGILHFARGLPRLVADRHTRTWRKQETTELAGRHALIVGAGKIGSRTAELLRCFAVTSTGVARTPRPACAPFDATTTTDRIAEHLPTADILVISCALTDATRGLIGPRELDALPRGALVVNLGRGPIIDEDALAEALSTGRVGGAVLDVTTTEPLREDSPLWTADNVLLSPHSAANVPSENGKIVDLFVENLGRYLSGESALINEFDFDAGY</sequence>
<dbReference type="SUPFAM" id="SSF52283">
    <property type="entry name" value="Formate/glycerate dehydrogenase catalytic domain-like"/>
    <property type="match status" value="1"/>
</dbReference>
<gene>
    <name evidence="4" type="ORF">SAMN04490220_4066</name>
</gene>
<dbReference type="Proteomes" id="UP000183407">
    <property type="component" value="Unassembled WGS sequence"/>
</dbReference>
<dbReference type="AlphaFoldDB" id="A0A1H4ZEE4"/>
<evidence type="ECO:0000256" key="1">
    <source>
        <dbReference type="ARBA" id="ARBA00023002"/>
    </source>
</evidence>
<organism evidence="4 5">
    <name type="scientific">Rhodococcus jostii</name>
    <dbReference type="NCBI Taxonomy" id="132919"/>
    <lineage>
        <taxon>Bacteria</taxon>
        <taxon>Bacillati</taxon>
        <taxon>Actinomycetota</taxon>
        <taxon>Actinomycetes</taxon>
        <taxon>Mycobacteriales</taxon>
        <taxon>Nocardiaceae</taxon>
        <taxon>Rhodococcus</taxon>
    </lineage>
</organism>
<dbReference type="GO" id="GO:0051287">
    <property type="term" value="F:NAD binding"/>
    <property type="evidence" value="ECO:0007669"/>
    <property type="project" value="InterPro"/>
</dbReference>
<dbReference type="Pfam" id="PF02826">
    <property type="entry name" value="2-Hacid_dh_C"/>
    <property type="match status" value="1"/>
</dbReference>
<keyword evidence="1" id="KW-0560">Oxidoreductase</keyword>
<feature type="domain" description="D-isomer specific 2-hydroxyacid dehydrogenase NAD-binding" evidence="3">
    <location>
        <begin position="133"/>
        <end position="306"/>
    </location>
</feature>
<accession>A0A1H4ZEE4</accession>
<protein>
    <submittedName>
        <fullName evidence="4">Phosphoglycerate dehydrogenase</fullName>
    </submittedName>
</protein>
<dbReference type="PANTHER" id="PTHR43333">
    <property type="entry name" value="2-HACID_DH_C DOMAIN-CONTAINING PROTEIN"/>
    <property type="match status" value="1"/>
</dbReference>
<evidence type="ECO:0000313" key="4">
    <source>
        <dbReference type="EMBL" id="SED28542.1"/>
    </source>
</evidence>
<dbReference type="InterPro" id="IPR029753">
    <property type="entry name" value="D-isomer_DH_CS"/>
</dbReference>
<reference evidence="5" key="1">
    <citation type="submission" date="2016-10" db="EMBL/GenBank/DDBJ databases">
        <authorList>
            <person name="Varghese N."/>
        </authorList>
    </citation>
    <scope>NUCLEOTIDE SEQUENCE [LARGE SCALE GENOMIC DNA]</scope>
    <source>
        <strain evidence="5">DSM 44719</strain>
    </source>
</reference>
<dbReference type="PANTHER" id="PTHR43333:SF1">
    <property type="entry name" value="D-ISOMER SPECIFIC 2-HYDROXYACID DEHYDROGENASE NAD-BINDING DOMAIN-CONTAINING PROTEIN"/>
    <property type="match status" value="1"/>
</dbReference>
<dbReference type="InterPro" id="IPR006140">
    <property type="entry name" value="D-isomer_DH_NAD-bd"/>
</dbReference>
<proteinExistence type="predicted"/>
<evidence type="ECO:0000256" key="2">
    <source>
        <dbReference type="ARBA" id="ARBA00023027"/>
    </source>
</evidence>
<dbReference type="EMBL" id="FNTL01000004">
    <property type="protein sequence ID" value="SED28542.1"/>
    <property type="molecule type" value="Genomic_DNA"/>
</dbReference>
<evidence type="ECO:0000313" key="5">
    <source>
        <dbReference type="Proteomes" id="UP000183407"/>
    </source>
</evidence>